<protein>
    <submittedName>
        <fullName evidence="1">Uncharacterized protein</fullName>
    </submittedName>
</protein>
<organism evidence="1 2">
    <name type="scientific">Botrytis paeoniae</name>
    <dbReference type="NCBI Taxonomy" id="278948"/>
    <lineage>
        <taxon>Eukaryota</taxon>
        <taxon>Fungi</taxon>
        <taxon>Dikarya</taxon>
        <taxon>Ascomycota</taxon>
        <taxon>Pezizomycotina</taxon>
        <taxon>Leotiomycetes</taxon>
        <taxon>Helotiales</taxon>
        <taxon>Sclerotiniaceae</taxon>
        <taxon>Botrytis</taxon>
    </lineage>
</organism>
<dbReference type="Gene3D" id="3.40.1090.10">
    <property type="entry name" value="Cytosolic phospholipase A2 catalytic domain"/>
    <property type="match status" value="1"/>
</dbReference>
<sequence>MSSFESSTYVSGQDAMTAPSLRLSSWRGIRGLSELIILDEIMNRLKYALKSPVDLLPADDFDIICGTST</sequence>
<reference evidence="1 2" key="1">
    <citation type="submission" date="2017-12" db="EMBL/GenBank/DDBJ databases">
        <title>Comparative genomics of Botrytis spp.</title>
        <authorList>
            <person name="Valero-Jimenez C.A."/>
            <person name="Tapia P."/>
            <person name="Veloso J."/>
            <person name="Silva-Moreno E."/>
            <person name="Staats M."/>
            <person name="Valdes J.H."/>
            <person name="Van Kan J.A.L."/>
        </authorList>
    </citation>
    <scope>NUCLEOTIDE SEQUENCE [LARGE SCALE GENOMIC DNA]</scope>
    <source>
        <strain evidence="1 2">Bp0003</strain>
    </source>
</reference>
<dbReference type="AlphaFoldDB" id="A0A4Z1G120"/>
<accession>A0A4Z1G120</accession>
<proteinExistence type="predicted"/>
<gene>
    <name evidence="1" type="ORF">BPAE_0003g00280</name>
</gene>
<keyword evidence="2" id="KW-1185">Reference proteome</keyword>
<comment type="caution">
    <text evidence="1">The sequence shown here is derived from an EMBL/GenBank/DDBJ whole genome shotgun (WGS) entry which is preliminary data.</text>
</comment>
<evidence type="ECO:0000313" key="2">
    <source>
        <dbReference type="Proteomes" id="UP000297910"/>
    </source>
</evidence>
<evidence type="ECO:0000313" key="1">
    <source>
        <dbReference type="EMBL" id="TGO30744.1"/>
    </source>
</evidence>
<dbReference type="EMBL" id="PQXI01000003">
    <property type="protein sequence ID" value="TGO30744.1"/>
    <property type="molecule type" value="Genomic_DNA"/>
</dbReference>
<name>A0A4Z1G120_9HELO</name>
<dbReference type="Proteomes" id="UP000297910">
    <property type="component" value="Unassembled WGS sequence"/>
</dbReference>